<accession>A0A3M6VUZ2</accession>
<dbReference type="OrthoDB" id="275715at2759"/>
<evidence type="ECO:0000259" key="1">
    <source>
        <dbReference type="Pfam" id="PF05347"/>
    </source>
</evidence>
<organism evidence="2 3">
    <name type="scientific">Peronospora effusa</name>
    <dbReference type="NCBI Taxonomy" id="542832"/>
    <lineage>
        <taxon>Eukaryota</taxon>
        <taxon>Sar</taxon>
        <taxon>Stramenopiles</taxon>
        <taxon>Oomycota</taxon>
        <taxon>Peronosporomycetes</taxon>
        <taxon>Peronosporales</taxon>
        <taxon>Peronosporaceae</taxon>
        <taxon>Peronospora</taxon>
    </lineage>
</organism>
<keyword evidence="3" id="KW-1185">Reference proteome</keyword>
<dbReference type="AlphaFoldDB" id="A0A3M6VUZ2"/>
<feature type="domain" description="Complex 1 LYR protein" evidence="1">
    <location>
        <begin position="5"/>
        <end position="62"/>
    </location>
</feature>
<name>A0A3M6VUZ2_9STRA</name>
<dbReference type="InterPro" id="IPR008011">
    <property type="entry name" value="Complex1_LYR_dom"/>
</dbReference>
<evidence type="ECO:0000313" key="2">
    <source>
        <dbReference type="EMBL" id="RMX69981.1"/>
    </source>
</evidence>
<evidence type="ECO:0000313" key="3">
    <source>
        <dbReference type="Proteomes" id="UP000282087"/>
    </source>
</evidence>
<dbReference type="Proteomes" id="UP000282087">
    <property type="component" value="Unassembled WGS sequence"/>
</dbReference>
<sequence length="124" mass="14691">MQLKRSVLHLYTQCLRSARRCPKWEQREMMKVYVQMKFRDEINTKDPDRVKALLADGREELERMNYYHSIYETKQRVEKTTADATDIAPIGNRRPLHCPQCQVTYSSKLDNFCANCGLKRLECS</sequence>
<dbReference type="VEuPathDB" id="FungiDB:DD237_001019"/>
<reference evidence="2 3" key="1">
    <citation type="submission" date="2018-06" db="EMBL/GenBank/DDBJ databases">
        <title>Comparative genomics of downy mildews reveals potential adaptations to biotrophy.</title>
        <authorList>
            <person name="Fletcher K."/>
            <person name="Klosterman S.J."/>
            <person name="Derevnina L."/>
            <person name="Martin F."/>
            <person name="Koike S."/>
            <person name="Reyes Chin-Wo S."/>
            <person name="Mou B."/>
            <person name="Michelmore R."/>
        </authorList>
    </citation>
    <scope>NUCLEOTIDE SEQUENCE [LARGE SCALE GENOMIC DNA]</scope>
    <source>
        <strain evidence="2 3">R14</strain>
    </source>
</reference>
<dbReference type="EMBL" id="QLLG01000008">
    <property type="protein sequence ID" value="RMX69981.1"/>
    <property type="molecule type" value="Genomic_DNA"/>
</dbReference>
<proteinExistence type="predicted"/>
<comment type="caution">
    <text evidence="2">The sequence shown here is derived from an EMBL/GenBank/DDBJ whole genome shotgun (WGS) entry which is preliminary data.</text>
</comment>
<protein>
    <recommendedName>
        <fullName evidence="1">Complex 1 LYR protein domain-containing protein</fullName>
    </recommendedName>
</protein>
<gene>
    <name evidence="2" type="ORF">DD238_000724</name>
</gene>
<dbReference type="Pfam" id="PF05347">
    <property type="entry name" value="Complex1_LYR"/>
    <property type="match status" value="1"/>
</dbReference>